<dbReference type="EnsemblPlants" id="KQJ99283">
    <property type="protein sequence ID" value="KQJ99283"/>
    <property type="gene ID" value="BRADI_3g42301v3"/>
</dbReference>
<organism evidence="2">
    <name type="scientific">Brachypodium distachyon</name>
    <name type="common">Purple false brome</name>
    <name type="synonym">Trachynia distachya</name>
    <dbReference type="NCBI Taxonomy" id="15368"/>
    <lineage>
        <taxon>Eukaryota</taxon>
        <taxon>Viridiplantae</taxon>
        <taxon>Streptophyta</taxon>
        <taxon>Embryophyta</taxon>
        <taxon>Tracheophyta</taxon>
        <taxon>Spermatophyta</taxon>
        <taxon>Magnoliopsida</taxon>
        <taxon>Liliopsida</taxon>
        <taxon>Poales</taxon>
        <taxon>Poaceae</taxon>
        <taxon>BOP clade</taxon>
        <taxon>Pooideae</taxon>
        <taxon>Stipodae</taxon>
        <taxon>Brachypodieae</taxon>
        <taxon>Brachypodium</taxon>
    </lineage>
</organism>
<reference evidence="2" key="2">
    <citation type="submission" date="2017-06" db="EMBL/GenBank/DDBJ databases">
        <title>WGS assembly of Brachypodium distachyon.</title>
        <authorList>
            <consortium name="The International Brachypodium Initiative"/>
            <person name="Lucas S."/>
            <person name="Harmon-Smith M."/>
            <person name="Lail K."/>
            <person name="Tice H."/>
            <person name="Grimwood J."/>
            <person name="Bruce D."/>
            <person name="Barry K."/>
            <person name="Shu S."/>
            <person name="Lindquist E."/>
            <person name="Wang M."/>
            <person name="Pitluck S."/>
            <person name="Vogel J.P."/>
            <person name="Garvin D.F."/>
            <person name="Mockler T.C."/>
            <person name="Schmutz J."/>
            <person name="Rokhsar D."/>
            <person name="Bevan M.W."/>
        </authorList>
    </citation>
    <scope>NUCLEOTIDE SEQUENCE</scope>
    <source>
        <strain evidence="2">Bd21</strain>
    </source>
</reference>
<proteinExistence type="predicted"/>
<evidence type="ECO:0000313" key="3">
    <source>
        <dbReference type="EnsemblPlants" id="KQJ99283"/>
    </source>
</evidence>
<dbReference type="InterPro" id="IPR010535">
    <property type="entry name" value="DUF1110"/>
</dbReference>
<accession>A0A0Q3IF59</accession>
<dbReference type="AlphaFoldDB" id="A0A0Q3IF59"/>
<feature type="compositionally biased region" description="Low complexity" evidence="1">
    <location>
        <begin position="17"/>
        <end position="27"/>
    </location>
</feature>
<dbReference type="Proteomes" id="UP000008810">
    <property type="component" value="Chromosome 3"/>
</dbReference>
<dbReference type="PANTHER" id="PTHR35356">
    <property type="entry name" value="OS01G0156300 PROTEIN-RELATED"/>
    <property type="match status" value="1"/>
</dbReference>
<dbReference type="Gramene" id="KQJ99283">
    <property type="protein sequence ID" value="KQJ99283"/>
    <property type="gene ID" value="BRADI_3g42301v3"/>
</dbReference>
<sequence>MAFSPALHHQTRPPSPLLQSPLLLREPGPAPAPAAAQERVGAWSAGGRREGHERRACALERPLVHHACAGAEDLLADPEVWRALGLLRDAAKLVCAVHDLAESACAHLGAAGFLLLVLGENYYDDGRDVAAAPRLLGGVLDLAQAWVHATELAETTEEARDVAFGFGFSDDEFRRLPSIRILDFVG</sequence>
<reference evidence="2 3" key="1">
    <citation type="journal article" date="2010" name="Nature">
        <title>Genome sequencing and analysis of the model grass Brachypodium distachyon.</title>
        <authorList>
            <consortium name="International Brachypodium Initiative"/>
        </authorList>
    </citation>
    <scope>NUCLEOTIDE SEQUENCE [LARGE SCALE GENOMIC DNA]</scope>
    <source>
        <strain evidence="2 3">Bd21</strain>
    </source>
</reference>
<dbReference type="PANTHER" id="PTHR35356:SF1">
    <property type="entry name" value="OS01G0157500 PROTEIN"/>
    <property type="match status" value="1"/>
</dbReference>
<protein>
    <submittedName>
        <fullName evidence="2 3">Uncharacterized protein</fullName>
    </submittedName>
</protein>
<gene>
    <name evidence="2" type="ORF">BRADI_3g42301v3</name>
</gene>
<dbReference type="EMBL" id="CM000882">
    <property type="protein sequence ID" value="KQJ99283.1"/>
    <property type="molecule type" value="Genomic_DNA"/>
</dbReference>
<reference evidence="3" key="3">
    <citation type="submission" date="2018-08" db="UniProtKB">
        <authorList>
            <consortium name="EnsemblPlants"/>
        </authorList>
    </citation>
    <scope>IDENTIFICATION</scope>
    <source>
        <strain evidence="3">cv. Bd21</strain>
    </source>
</reference>
<evidence type="ECO:0000256" key="1">
    <source>
        <dbReference type="SAM" id="MobiDB-lite"/>
    </source>
</evidence>
<evidence type="ECO:0000313" key="4">
    <source>
        <dbReference type="Proteomes" id="UP000008810"/>
    </source>
</evidence>
<dbReference type="InParanoid" id="A0A0Q3IF59"/>
<keyword evidence="4" id="KW-1185">Reference proteome</keyword>
<feature type="region of interest" description="Disordered" evidence="1">
    <location>
        <begin position="1"/>
        <end position="47"/>
    </location>
</feature>
<evidence type="ECO:0000313" key="2">
    <source>
        <dbReference type="EMBL" id="KQJ99283.1"/>
    </source>
</evidence>
<name>A0A0Q3IF59_BRADI</name>